<organism evidence="1 2">
    <name type="scientific">Ligilactobacillus ruminis SPM0211</name>
    <dbReference type="NCBI Taxonomy" id="1040964"/>
    <lineage>
        <taxon>Bacteria</taxon>
        <taxon>Bacillati</taxon>
        <taxon>Bacillota</taxon>
        <taxon>Bacilli</taxon>
        <taxon>Lactobacillales</taxon>
        <taxon>Lactobacillaceae</taxon>
        <taxon>Ligilactobacillus</taxon>
    </lineage>
</organism>
<gene>
    <name evidence="1" type="ORF">LRU_01182</name>
</gene>
<dbReference type="EMBL" id="AFOJ01000005">
    <property type="protein sequence ID" value="EGM51668.1"/>
    <property type="molecule type" value="Genomic_DNA"/>
</dbReference>
<proteinExistence type="predicted"/>
<name>F7R053_9LACO</name>
<reference evidence="1 2" key="1">
    <citation type="journal article" date="2011" name="J. Bacteriol.">
        <title>Genome Sequence of Lactobacillus ruminis SPM0211, Isolated from a Fecal Sample from a Healthy Korean.</title>
        <authorList>
            <person name="Lee S."/>
            <person name="Cho Y.J."/>
            <person name="Lee A.H."/>
            <person name="Chun J."/>
            <person name="Ha N.J."/>
            <person name="Ko G."/>
        </authorList>
    </citation>
    <scope>NUCLEOTIDE SEQUENCE [LARGE SCALE GENOMIC DNA]</scope>
    <source>
        <strain evidence="1 2">SPM0211</strain>
    </source>
</reference>
<protein>
    <submittedName>
        <fullName evidence="1">Uncharacterized protein</fullName>
    </submittedName>
</protein>
<accession>F7R053</accession>
<evidence type="ECO:0000313" key="2">
    <source>
        <dbReference type="Proteomes" id="UP000002971"/>
    </source>
</evidence>
<dbReference type="AlphaFoldDB" id="F7R053"/>
<evidence type="ECO:0000313" key="1">
    <source>
        <dbReference type="EMBL" id="EGM51668.1"/>
    </source>
</evidence>
<dbReference type="Proteomes" id="UP000002971">
    <property type="component" value="Unassembled WGS sequence"/>
</dbReference>
<comment type="caution">
    <text evidence="1">The sequence shown here is derived from an EMBL/GenBank/DDBJ whole genome shotgun (WGS) entry which is preliminary data.</text>
</comment>
<sequence length="40" mass="4498">MCRLVLVVYMLIMSSLSLIGLKMNTKDALMNTVVKVKKIV</sequence>